<dbReference type="FunCoup" id="E1ZF09">
    <property type="interactions" value="1854"/>
</dbReference>
<feature type="region of interest" description="Disordered" evidence="4">
    <location>
        <begin position="54"/>
        <end position="113"/>
    </location>
</feature>
<dbReference type="STRING" id="554065.E1ZF09"/>
<evidence type="ECO:0000313" key="6">
    <source>
        <dbReference type="Proteomes" id="UP000008141"/>
    </source>
</evidence>
<dbReference type="AlphaFoldDB" id="E1ZF09"/>
<evidence type="ECO:0000256" key="3">
    <source>
        <dbReference type="ARBA" id="ARBA00023187"/>
    </source>
</evidence>
<dbReference type="KEGG" id="cvr:CHLNCDRAFT_134109"/>
<evidence type="ECO:0000313" key="5">
    <source>
        <dbReference type="EMBL" id="EFN55587.1"/>
    </source>
</evidence>
<comment type="similarity">
    <text evidence="1">Belongs to the CWC15 family.</text>
</comment>
<proteinExistence type="inferred from homology"/>
<feature type="compositionally biased region" description="Basic and acidic residues" evidence="4">
    <location>
        <begin position="65"/>
        <end position="74"/>
    </location>
</feature>
<dbReference type="PANTHER" id="PTHR12718:SF2">
    <property type="entry name" value="SPLICEOSOME-ASSOCIATED PROTEIN CWC15 HOMOLOG"/>
    <property type="match status" value="1"/>
</dbReference>
<dbReference type="InterPro" id="IPR006973">
    <property type="entry name" value="Cwf_Cwc_15"/>
</dbReference>
<sequence length="157" mass="18191">MRIYAPSRMQSVKDLPGQTTLKFRQPGQNTSEELLQGDLRSKLEEKERKHYLKTKSANFEEEREEDLRLLERAPDGGGGGGRTLVPKAADADDEDDADDSDSSSEDEVDPSFALKRRWDDDVVFRNQTRGEPKATKRFINDTIRNDFHRRFLDRYVR</sequence>
<dbReference type="PANTHER" id="PTHR12718">
    <property type="entry name" value="CELL CYCLE CONTROL PROTEIN CWF15"/>
    <property type="match status" value="1"/>
</dbReference>
<organism evidence="6">
    <name type="scientific">Chlorella variabilis</name>
    <name type="common">Green alga</name>
    <dbReference type="NCBI Taxonomy" id="554065"/>
    <lineage>
        <taxon>Eukaryota</taxon>
        <taxon>Viridiplantae</taxon>
        <taxon>Chlorophyta</taxon>
        <taxon>core chlorophytes</taxon>
        <taxon>Trebouxiophyceae</taxon>
        <taxon>Chlorellales</taxon>
        <taxon>Chlorellaceae</taxon>
        <taxon>Chlorella clade</taxon>
        <taxon>Chlorella</taxon>
    </lineage>
</organism>
<feature type="compositionally biased region" description="Polar residues" evidence="4">
    <location>
        <begin position="17"/>
        <end position="33"/>
    </location>
</feature>
<evidence type="ECO:0008006" key="7">
    <source>
        <dbReference type="Google" id="ProtNLM"/>
    </source>
</evidence>
<keyword evidence="3" id="KW-0508">mRNA splicing</keyword>
<protein>
    <recommendedName>
        <fullName evidence="7">Cwf15/Cwc15 cell cycle control protein</fullName>
    </recommendedName>
</protein>
<evidence type="ECO:0000256" key="4">
    <source>
        <dbReference type="SAM" id="MobiDB-lite"/>
    </source>
</evidence>
<accession>E1ZF09</accession>
<dbReference type="GO" id="GO:0045292">
    <property type="term" value="P:mRNA cis splicing, via spliceosome"/>
    <property type="evidence" value="ECO:0007669"/>
    <property type="project" value="TreeGrafter"/>
</dbReference>
<evidence type="ECO:0000256" key="2">
    <source>
        <dbReference type="ARBA" id="ARBA00022664"/>
    </source>
</evidence>
<dbReference type="eggNOG" id="KOG3228">
    <property type="taxonomic scope" value="Eukaryota"/>
</dbReference>
<dbReference type="RefSeq" id="XP_005847689.1">
    <property type="nucleotide sequence ID" value="XM_005847627.1"/>
</dbReference>
<dbReference type="InParanoid" id="E1ZF09"/>
<dbReference type="OrthoDB" id="30179at2759"/>
<gene>
    <name evidence="5" type="ORF">CHLNCDRAFT_134109</name>
</gene>
<feature type="region of interest" description="Disordered" evidence="4">
    <location>
        <begin position="1"/>
        <end position="41"/>
    </location>
</feature>
<dbReference type="Pfam" id="PF04889">
    <property type="entry name" value="Cwf_Cwc_15"/>
    <property type="match status" value="2"/>
</dbReference>
<dbReference type="GO" id="GO:0003723">
    <property type="term" value="F:RNA binding"/>
    <property type="evidence" value="ECO:0007669"/>
    <property type="project" value="TreeGrafter"/>
</dbReference>
<feature type="compositionally biased region" description="Acidic residues" evidence="4">
    <location>
        <begin position="91"/>
        <end position="109"/>
    </location>
</feature>
<dbReference type="GO" id="GO:0071013">
    <property type="term" value="C:catalytic step 2 spliceosome"/>
    <property type="evidence" value="ECO:0007669"/>
    <property type="project" value="TreeGrafter"/>
</dbReference>
<dbReference type="GeneID" id="17355070"/>
<reference evidence="5 6" key="1">
    <citation type="journal article" date="2010" name="Plant Cell">
        <title>The Chlorella variabilis NC64A genome reveals adaptation to photosymbiosis, coevolution with viruses, and cryptic sex.</title>
        <authorList>
            <person name="Blanc G."/>
            <person name="Duncan G."/>
            <person name="Agarkova I."/>
            <person name="Borodovsky M."/>
            <person name="Gurnon J."/>
            <person name="Kuo A."/>
            <person name="Lindquist E."/>
            <person name="Lucas S."/>
            <person name="Pangilinan J."/>
            <person name="Polle J."/>
            <person name="Salamov A."/>
            <person name="Terry A."/>
            <person name="Yamada T."/>
            <person name="Dunigan D.D."/>
            <person name="Grigoriev I.V."/>
            <person name="Claverie J.M."/>
            <person name="Van Etten J.L."/>
        </authorList>
    </citation>
    <scope>NUCLEOTIDE SEQUENCE [LARGE SCALE GENOMIC DNA]</scope>
    <source>
        <strain evidence="5 6">NC64A</strain>
    </source>
</reference>
<dbReference type="EMBL" id="GL433844">
    <property type="protein sequence ID" value="EFN55587.1"/>
    <property type="molecule type" value="Genomic_DNA"/>
</dbReference>
<dbReference type="Proteomes" id="UP000008141">
    <property type="component" value="Unassembled WGS sequence"/>
</dbReference>
<name>E1ZF09_CHLVA</name>
<evidence type="ECO:0000256" key="1">
    <source>
        <dbReference type="ARBA" id="ARBA00006644"/>
    </source>
</evidence>
<keyword evidence="2" id="KW-0507">mRNA processing</keyword>
<keyword evidence="6" id="KW-1185">Reference proteome</keyword>